<dbReference type="Gene3D" id="1.10.3720.10">
    <property type="entry name" value="MetI-like"/>
    <property type="match status" value="1"/>
</dbReference>
<dbReference type="Pfam" id="PF00528">
    <property type="entry name" value="BPD_transp_1"/>
    <property type="match status" value="1"/>
</dbReference>
<reference evidence="11 12" key="1">
    <citation type="journal article" date="2015" name="Genome Announc.">
        <title>Genome Sequence of 'Candidatus Thioglobus autotrophica' Strain EF1, a Chemoautotroph from the SUP05 Clade of Marine Gammaproteobacteria.</title>
        <authorList>
            <person name="Shah V."/>
            <person name="Morris R.M."/>
        </authorList>
    </citation>
    <scope>NUCLEOTIDE SEQUENCE [LARGE SCALE GENOMIC DNA]</scope>
    <source>
        <strain evidence="11 12">EF1</strain>
    </source>
</reference>
<keyword evidence="7 9" id="KW-1133">Transmembrane helix</keyword>
<feature type="transmembrane region" description="Helical" evidence="9">
    <location>
        <begin position="304"/>
        <end position="322"/>
    </location>
</feature>
<evidence type="ECO:0000313" key="11">
    <source>
        <dbReference type="EMBL" id="ALE53160.1"/>
    </source>
</evidence>
<feature type="transmembrane region" description="Helical" evidence="9">
    <location>
        <begin position="124"/>
        <end position="146"/>
    </location>
</feature>
<dbReference type="KEGG" id="tho:SP60_08160"/>
<dbReference type="STRING" id="1705394.SP60_08160"/>
<protein>
    <submittedName>
        <fullName evidence="11">Amino acid ABC transporter permease</fullName>
    </submittedName>
</protein>
<evidence type="ECO:0000256" key="8">
    <source>
        <dbReference type="ARBA" id="ARBA00023136"/>
    </source>
</evidence>
<evidence type="ECO:0000256" key="4">
    <source>
        <dbReference type="ARBA" id="ARBA00022475"/>
    </source>
</evidence>
<comment type="similarity">
    <text evidence="2">Belongs to the binding-protein-dependent transport system permease family. HisMQ subfamily.</text>
</comment>
<feature type="transmembrane region" description="Helical" evidence="9">
    <location>
        <begin position="204"/>
        <end position="225"/>
    </location>
</feature>
<name>A0A0M5LES8_9GAMM</name>
<keyword evidence="6" id="KW-0029">Amino-acid transport</keyword>
<dbReference type="PANTHER" id="PTHR30614:SF41">
    <property type="entry name" value="INNER MEMBRANE AMINO-ACID ABC TRANSPORTER PERMEASE PROTEIN YHDY"/>
    <property type="match status" value="1"/>
</dbReference>
<evidence type="ECO:0000256" key="9">
    <source>
        <dbReference type="RuleBase" id="RU363032"/>
    </source>
</evidence>
<keyword evidence="3 9" id="KW-0813">Transport</keyword>
<keyword evidence="8 9" id="KW-0472">Membrane</keyword>
<dbReference type="PANTHER" id="PTHR30614">
    <property type="entry name" value="MEMBRANE COMPONENT OF AMINO ACID ABC TRANSPORTER"/>
    <property type="match status" value="1"/>
</dbReference>
<comment type="subcellular location">
    <subcellularLocation>
        <location evidence="1">Cell inner membrane</location>
        <topology evidence="1">Multi-pass membrane protein</topology>
    </subcellularLocation>
    <subcellularLocation>
        <location evidence="9">Cell membrane</location>
        <topology evidence="9">Multi-pass membrane protein</topology>
    </subcellularLocation>
</comment>
<dbReference type="PATRIC" id="fig|1705394.5.peg.1632"/>
<dbReference type="SUPFAM" id="SSF161098">
    <property type="entry name" value="MetI-like"/>
    <property type="match status" value="1"/>
</dbReference>
<keyword evidence="5 9" id="KW-0812">Transmembrane</keyword>
<keyword evidence="12" id="KW-1185">Reference proteome</keyword>
<dbReference type="OrthoDB" id="9771188at2"/>
<dbReference type="InterPro" id="IPR035906">
    <property type="entry name" value="MetI-like_sf"/>
</dbReference>
<evidence type="ECO:0000256" key="6">
    <source>
        <dbReference type="ARBA" id="ARBA00022970"/>
    </source>
</evidence>
<accession>A0A0M5LES8</accession>
<dbReference type="GO" id="GO:0043190">
    <property type="term" value="C:ATP-binding cassette (ABC) transporter complex"/>
    <property type="evidence" value="ECO:0007669"/>
    <property type="project" value="InterPro"/>
</dbReference>
<gene>
    <name evidence="11" type="ORF">SP60_08160</name>
</gene>
<evidence type="ECO:0000256" key="2">
    <source>
        <dbReference type="ARBA" id="ARBA00010072"/>
    </source>
</evidence>
<dbReference type="InterPro" id="IPR000515">
    <property type="entry name" value="MetI-like"/>
</dbReference>
<feature type="domain" description="ABC transmembrane type-1" evidence="10">
    <location>
        <begin position="159"/>
        <end position="353"/>
    </location>
</feature>
<keyword evidence="4" id="KW-1003">Cell membrane</keyword>
<proteinExistence type="inferred from homology"/>
<evidence type="ECO:0000256" key="7">
    <source>
        <dbReference type="ARBA" id="ARBA00022989"/>
    </source>
</evidence>
<organism evidence="11 12">
    <name type="scientific">Candidatus Thioglobus autotrophicus</name>
    <dbReference type="NCBI Taxonomy" id="1705394"/>
    <lineage>
        <taxon>Bacteria</taxon>
        <taxon>Pseudomonadati</taxon>
        <taxon>Pseudomonadota</taxon>
        <taxon>Gammaproteobacteria</taxon>
        <taxon>Candidatus Pseudothioglobaceae</taxon>
        <taxon>Candidatus Thioglobus</taxon>
    </lineage>
</organism>
<dbReference type="RefSeq" id="WP_053952160.1">
    <property type="nucleotide sequence ID" value="NZ_CP010552.1"/>
</dbReference>
<dbReference type="GO" id="GO:0022857">
    <property type="term" value="F:transmembrane transporter activity"/>
    <property type="evidence" value="ECO:0007669"/>
    <property type="project" value="InterPro"/>
</dbReference>
<evidence type="ECO:0000256" key="1">
    <source>
        <dbReference type="ARBA" id="ARBA00004429"/>
    </source>
</evidence>
<dbReference type="EMBL" id="CP010552">
    <property type="protein sequence ID" value="ALE53160.1"/>
    <property type="molecule type" value="Genomic_DNA"/>
</dbReference>
<dbReference type="CDD" id="cd06261">
    <property type="entry name" value="TM_PBP2"/>
    <property type="match status" value="1"/>
</dbReference>
<evidence type="ECO:0000313" key="12">
    <source>
        <dbReference type="Proteomes" id="UP000058020"/>
    </source>
</evidence>
<dbReference type="GO" id="GO:0006865">
    <property type="term" value="P:amino acid transport"/>
    <property type="evidence" value="ECO:0007669"/>
    <property type="project" value="UniProtKB-KW"/>
</dbReference>
<dbReference type="InterPro" id="IPR043429">
    <property type="entry name" value="ArtM/GltK/GlnP/TcyL/YhdX-like"/>
</dbReference>
<feature type="transmembrane region" description="Helical" evidence="9">
    <location>
        <begin position="334"/>
        <end position="350"/>
    </location>
</feature>
<feature type="transmembrane region" description="Helical" evidence="9">
    <location>
        <begin position="158"/>
        <end position="183"/>
    </location>
</feature>
<dbReference type="InterPro" id="IPR010065">
    <property type="entry name" value="AA_ABC_transptr_permease_3TM"/>
</dbReference>
<sequence length="365" mass="40593">MAIYSLKETKQPPKSQTKTVLWLKDNLFSSTLNVSLTFVALYILYLLLPPILNWTIFNANFDLTADNQSCGREGACWSFINANLKMFIYGFYPQEELWRVNTMFGIIAALVAIGSLIKKTQYRAHYIIGSFLIYPVVAFILLHGGLGLEVVETDKWGGLTLTVVVAAVGIVASFPLGILFALGRQSEMRVVKFISVVYIEFVRGVPLITILFMASVVLPLFFSAGMDFDKLLRALIGITLFQTAYIAEVIRGGLQAIPRGQYEAADAAGLSFMQKTMLVILPQALKISIPNIVGSFIALFKDTTLLLIIGLFDMLAIVGAATSNSDWLGRDTEGYVFVAMVIWVILYSMSRYSKRLEVRFSTEHK</sequence>
<feature type="transmembrane region" description="Helical" evidence="9">
    <location>
        <begin position="97"/>
        <end position="117"/>
    </location>
</feature>
<evidence type="ECO:0000256" key="3">
    <source>
        <dbReference type="ARBA" id="ARBA00022448"/>
    </source>
</evidence>
<dbReference type="AlphaFoldDB" id="A0A0M5LES8"/>
<dbReference type="PROSITE" id="PS50928">
    <property type="entry name" value="ABC_TM1"/>
    <property type="match status" value="1"/>
</dbReference>
<feature type="transmembrane region" description="Helical" evidence="9">
    <location>
        <begin position="27"/>
        <end position="48"/>
    </location>
</feature>
<dbReference type="Proteomes" id="UP000058020">
    <property type="component" value="Chromosome"/>
</dbReference>
<evidence type="ECO:0000256" key="5">
    <source>
        <dbReference type="ARBA" id="ARBA00022692"/>
    </source>
</evidence>
<dbReference type="NCBIfam" id="TIGR01726">
    <property type="entry name" value="HEQRo_perm_3TM"/>
    <property type="match status" value="1"/>
</dbReference>
<evidence type="ECO:0000259" key="10">
    <source>
        <dbReference type="PROSITE" id="PS50928"/>
    </source>
</evidence>